<dbReference type="Gene3D" id="1.10.3720.10">
    <property type="entry name" value="MetI-like"/>
    <property type="match status" value="1"/>
</dbReference>
<dbReference type="InterPro" id="IPR050809">
    <property type="entry name" value="UgpAE/MalFG_permease"/>
</dbReference>
<evidence type="ECO:0000313" key="9">
    <source>
        <dbReference type="EMBL" id="GAA3546528.1"/>
    </source>
</evidence>
<organism evidence="9 10">
    <name type="scientific">Amycolatopsis ultiminotia</name>
    <dbReference type="NCBI Taxonomy" id="543629"/>
    <lineage>
        <taxon>Bacteria</taxon>
        <taxon>Bacillati</taxon>
        <taxon>Actinomycetota</taxon>
        <taxon>Actinomycetes</taxon>
        <taxon>Pseudonocardiales</taxon>
        <taxon>Pseudonocardiaceae</taxon>
        <taxon>Amycolatopsis</taxon>
    </lineage>
</organism>
<sequence>MLFGPFLVLLVVVFVVPTAYSLYLSFFSQSHSVLGFGNGVTSFAGLRNYAVVLSDPSFLSGTGITLLYAVLFIAAVIVGALVLALLFDSGAVRMRRFMQTVLFVPHAVPGIIGGVIWLYLYTPGISPVVKALDKASITVNFRGLDLVMPSLVNIALW</sequence>
<evidence type="ECO:0000259" key="8">
    <source>
        <dbReference type="PROSITE" id="PS50928"/>
    </source>
</evidence>
<evidence type="ECO:0000256" key="2">
    <source>
        <dbReference type="ARBA" id="ARBA00022448"/>
    </source>
</evidence>
<evidence type="ECO:0000256" key="4">
    <source>
        <dbReference type="ARBA" id="ARBA00022692"/>
    </source>
</evidence>
<dbReference type="PANTHER" id="PTHR43227:SF11">
    <property type="entry name" value="BLL4140 PROTEIN"/>
    <property type="match status" value="1"/>
</dbReference>
<evidence type="ECO:0000256" key="3">
    <source>
        <dbReference type="ARBA" id="ARBA00022475"/>
    </source>
</evidence>
<feature type="transmembrane region" description="Helical" evidence="7">
    <location>
        <begin position="66"/>
        <end position="88"/>
    </location>
</feature>
<evidence type="ECO:0000256" key="5">
    <source>
        <dbReference type="ARBA" id="ARBA00022989"/>
    </source>
</evidence>
<evidence type="ECO:0000256" key="7">
    <source>
        <dbReference type="SAM" id="Phobius"/>
    </source>
</evidence>
<comment type="caution">
    <text evidence="9">The sequence shown here is derived from an EMBL/GenBank/DDBJ whole genome shotgun (WGS) entry which is preliminary data.</text>
</comment>
<keyword evidence="10" id="KW-1185">Reference proteome</keyword>
<reference evidence="10" key="1">
    <citation type="journal article" date="2019" name="Int. J. Syst. Evol. Microbiol.">
        <title>The Global Catalogue of Microorganisms (GCM) 10K type strain sequencing project: providing services to taxonomists for standard genome sequencing and annotation.</title>
        <authorList>
            <consortium name="The Broad Institute Genomics Platform"/>
            <consortium name="The Broad Institute Genome Sequencing Center for Infectious Disease"/>
            <person name="Wu L."/>
            <person name="Ma J."/>
        </authorList>
    </citation>
    <scope>NUCLEOTIDE SEQUENCE [LARGE SCALE GENOMIC DNA]</scope>
    <source>
        <strain evidence="10">JCM 16898</strain>
    </source>
</reference>
<dbReference type="PANTHER" id="PTHR43227">
    <property type="entry name" value="BLL4140 PROTEIN"/>
    <property type="match status" value="1"/>
</dbReference>
<keyword evidence="4 7" id="KW-0812">Transmembrane</keyword>
<dbReference type="Proteomes" id="UP001500689">
    <property type="component" value="Unassembled WGS sequence"/>
</dbReference>
<accession>A0ABP6W615</accession>
<dbReference type="SUPFAM" id="SSF161098">
    <property type="entry name" value="MetI-like"/>
    <property type="match status" value="1"/>
</dbReference>
<dbReference type="EMBL" id="BAAAZN010000006">
    <property type="protein sequence ID" value="GAA3546528.1"/>
    <property type="molecule type" value="Genomic_DNA"/>
</dbReference>
<comment type="subcellular location">
    <subcellularLocation>
        <location evidence="1">Cell membrane</location>
        <topology evidence="1">Multi-pass membrane protein</topology>
    </subcellularLocation>
</comment>
<gene>
    <name evidence="9" type="ORF">GCM10022222_32720</name>
</gene>
<keyword evidence="5 7" id="KW-1133">Transmembrane helix</keyword>
<evidence type="ECO:0000256" key="1">
    <source>
        <dbReference type="ARBA" id="ARBA00004651"/>
    </source>
</evidence>
<dbReference type="PROSITE" id="PS50928">
    <property type="entry name" value="ABC_TM1"/>
    <property type="match status" value="1"/>
</dbReference>
<keyword evidence="6 7" id="KW-0472">Membrane</keyword>
<dbReference type="InterPro" id="IPR035906">
    <property type="entry name" value="MetI-like_sf"/>
</dbReference>
<evidence type="ECO:0000256" key="6">
    <source>
        <dbReference type="ARBA" id="ARBA00023136"/>
    </source>
</evidence>
<dbReference type="RefSeq" id="WP_344860526.1">
    <property type="nucleotide sequence ID" value="NZ_BAAAZN010000006.1"/>
</dbReference>
<name>A0ABP6W615_9PSEU</name>
<keyword evidence="2" id="KW-0813">Transport</keyword>
<evidence type="ECO:0000313" key="10">
    <source>
        <dbReference type="Proteomes" id="UP001500689"/>
    </source>
</evidence>
<feature type="domain" description="ABC transmembrane type-1" evidence="8">
    <location>
        <begin position="62"/>
        <end position="157"/>
    </location>
</feature>
<keyword evidence="3" id="KW-1003">Cell membrane</keyword>
<protein>
    <recommendedName>
        <fullName evidence="8">ABC transmembrane type-1 domain-containing protein</fullName>
    </recommendedName>
</protein>
<dbReference type="InterPro" id="IPR000515">
    <property type="entry name" value="MetI-like"/>
</dbReference>
<feature type="transmembrane region" description="Helical" evidence="7">
    <location>
        <begin position="100"/>
        <end position="120"/>
    </location>
</feature>
<proteinExistence type="predicted"/>